<reference evidence="1 2" key="2">
    <citation type="submission" date="2009-02" db="EMBL/GenBank/DDBJ databases">
        <title>Draft genome sequence of Clostridium asparagiforme (DSM 15981).</title>
        <authorList>
            <person name="Sudarsanam P."/>
            <person name="Ley R."/>
            <person name="Guruge J."/>
            <person name="Turnbaugh P.J."/>
            <person name="Mahowald M."/>
            <person name="Liep D."/>
            <person name="Gordon J."/>
        </authorList>
    </citation>
    <scope>NUCLEOTIDE SEQUENCE [LARGE SCALE GENOMIC DNA]</scope>
    <source>
        <strain evidence="1 2">DSM 15981</strain>
    </source>
</reference>
<name>C0D4W5_9FIRM</name>
<sequence>MSNICISFSHKLFRAKLHMLIRICVKERKYNHEMEKFTLS</sequence>
<evidence type="ECO:0000313" key="1">
    <source>
        <dbReference type="EMBL" id="EEG53645.1"/>
    </source>
</evidence>
<reference evidence="1 2" key="1">
    <citation type="submission" date="2009-01" db="EMBL/GenBank/DDBJ databases">
        <authorList>
            <person name="Fulton L."/>
            <person name="Clifton S."/>
            <person name="Fulton B."/>
            <person name="Xu J."/>
            <person name="Minx P."/>
            <person name="Pepin K.H."/>
            <person name="Johnson M."/>
            <person name="Bhonagiri V."/>
            <person name="Nash W.E."/>
            <person name="Mardis E.R."/>
            <person name="Wilson R.K."/>
        </authorList>
    </citation>
    <scope>NUCLEOTIDE SEQUENCE [LARGE SCALE GENOMIC DNA]</scope>
    <source>
        <strain evidence="1 2">DSM 15981</strain>
    </source>
</reference>
<accession>C0D4W5</accession>
<evidence type="ECO:0000313" key="2">
    <source>
        <dbReference type="Proteomes" id="UP000004756"/>
    </source>
</evidence>
<dbReference type="AlphaFoldDB" id="C0D4W5"/>
<organism evidence="1 2">
    <name type="scientific">[Clostridium] asparagiforme DSM 15981</name>
    <dbReference type="NCBI Taxonomy" id="518636"/>
    <lineage>
        <taxon>Bacteria</taxon>
        <taxon>Bacillati</taxon>
        <taxon>Bacillota</taxon>
        <taxon>Clostridia</taxon>
        <taxon>Lachnospirales</taxon>
        <taxon>Lachnospiraceae</taxon>
        <taxon>Enterocloster</taxon>
    </lineage>
</organism>
<gene>
    <name evidence="1" type="ORF">CLOSTASPAR_04312</name>
</gene>
<keyword evidence="2" id="KW-1185">Reference proteome</keyword>
<dbReference type="Proteomes" id="UP000004756">
    <property type="component" value="Unassembled WGS sequence"/>
</dbReference>
<proteinExistence type="predicted"/>
<dbReference type="EMBL" id="ACCJ01000351">
    <property type="protein sequence ID" value="EEG53645.1"/>
    <property type="molecule type" value="Genomic_DNA"/>
</dbReference>
<protein>
    <submittedName>
        <fullName evidence="1">Uncharacterized protein</fullName>
    </submittedName>
</protein>
<dbReference type="HOGENOM" id="CLU_3287155_0_0_9"/>
<comment type="caution">
    <text evidence="1">The sequence shown here is derived from an EMBL/GenBank/DDBJ whole genome shotgun (WGS) entry which is preliminary data.</text>
</comment>